<gene>
    <name evidence="1" type="ORF">L9F63_005373</name>
</gene>
<protein>
    <submittedName>
        <fullName evidence="1">Uncharacterized protein</fullName>
    </submittedName>
</protein>
<sequence length="60" mass="6713">PSRVSKKGNWFVRMKILVISPDQRLDGPASLSRCDIRLMSILVLVPANLFLMTPGSWSIT</sequence>
<feature type="non-terminal residue" evidence="1">
    <location>
        <position position="1"/>
    </location>
</feature>
<accession>A0AAD7ZDL1</accession>
<feature type="non-terminal residue" evidence="1">
    <location>
        <position position="60"/>
    </location>
</feature>
<evidence type="ECO:0000313" key="2">
    <source>
        <dbReference type="Proteomes" id="UP001233999"/>
    </source>
</evidence>
<evidence type="ECO:0000313" key="1">
    <source>
        <dbReference type="EMBL" id="KAJ9578400.1"/>
    </source>
</evidence>
<reference evidence="1" key="1">
    <citation type="journal article" date="2023" name="IScience">
        <title>Live-bearing cockroach genome reveals convergent evolutionary mechanisms linked to viviparity in insects and beyond.</title>
        <authorList>
            <person name="Fouks B."/>
            <person name="Harrison M.C."/>
            <person name="Mikhailova A.A."/>
            <person name="Marchal E."/>
            <person name="English S."/>
            <person name="Carruthers M."/>
            <person name="Jennings E.C."/>
            <person name="Chiamaka E.L."/>
            <person name="Frigard R.A."/>
            <person name="Pippel M."/>
            <person name="Attardo G.M."/>
            <person name="Benoit J.B."/>
            <person name="Bornberg-Bauer E."/>
            <person name="Tobe S.S."/>
        </authorList>
    </citation>
    <scope>NUCLEOTIDE SEQUENCE</scope>
    <source>
        <strain evidence="1">Stay&amp;Tobe</strain>
    </source>
</reference>
<comment type="caution">
    <text evidence="1">The sequence shown here is derived from an EMBL/GenBank/DDBJ whole genome shotgun (WGS) entry which is preliminary data.</text>
</comment>
<dbReference type="AlphaFoldDB" id="A0AAD7ZDL1"/>
<name>A0AAD7ZDL1_DIPPU</name>
<reference evidence="1" key="2">
    <citation type="submission" date="2023-05" db="EMBL/GenBank/DDBJ databases">
        <authorList>
            <person name="Fouks B."/>
        </authorList>
    </citation>
    <scope>NUCLEOTIDE SEQUENCE</scope>
    <source>
        <strain evidence="1">Stay&amp;Tobe</strain>
        <tissue evidence="1">Testes</tissue>
    </source>
</reference>
<organism evidence="1 2">
    <name type="scientific">Diploptera punctata</name>
    <name type="common">Pacific beetle cockroach</name>
    <dbReference type="NCBI Taxonomy" id="6984"/>
    <lineage>
        <taxon>Eukaryota</taxon>
        <taxon>Metazoa</taxon>
        <taxon>Ecdysozoa</taxon>
        <taxon>Arthropoda</taxon>
        <taxon>Hexapoda</taxon>
        <taxon>Insecta</taxon>
        <taxon>Pterygota</taxon>
        <taxon>Neoptera</taxon>
        <taxon>Polyneoptera</taxon>
        <taxon>Dictyoptera</taxon>
        <taxon>Blattodea</taxon>
        <taxon>Blaberoidea</taxon>
        <taxon>Blaberidae</taxon>
        <taxon>Diplopterinae</taxon>
        <taxon>Diploptera</taxon>
    </lineage>
</organism>
<proteinExistence type="predicted"/>
<dbReference type="Proteomes" id="UP001233999">
    <property type="component" value="Unassembled WGS sequence"/>
</dbReference>
<dbReference type="EMBL" id="JASPKZ010008882">
    <property type="protein sequence ID" value="KAJ9578400.1"/>
    <property type="molecule type" value="Genomic_DNA"/>
</dbReference>
<keyword evidence="2" id="KW-1185">Reference proteome</keyword>